<comment type="caution">
    <text evidence="6">The sequence shown here is derived from an EMBL/GenBank/DDBJ whole genome shotgun (WGS) entry which is preliminary data.</text>
</comment>
<reference evidence="6 7" key="1">
    <citation type="journal article" date="2018" name="PLoS Genet.">
        <title>Population sequencing reveals clonal diversity and ancestral inbreeding in the grapevine cultivar Chardonnay.</title>
        <authorList>
            <person name="Roach M.J."/>
            <person name="Johnson D.L."/>
            <person name="Bohlmann J."/>
            <person name="van Vuuren H.J."/>
            <person name="Jones S.J."/>
            <person name="Pretorius I.S."/>
            <person name="Schmidt S.A."/>
            <person name="Borneman A.R."/>
        </authorList>
    </citation>
    <scope>NUCLEOTIDE SEQUENCE [LARGE SCALE GENOMIC DNA]</scope>
    <source>
        <strain evidence="7">cv. Chardonnay</strain>
        <tissue evidence="6">Leaf</tissue>
    </source>
</reference>
<evidence type="ECO:0000313" key="6">
    <source>
        <dbReference type="EMBL" id="RVX04372.1"/>
    </source>
</evidence>
<protein>
    <recommendedName>
        <fullName evidence="4">Alpha-galactosidase</fullName>
        <ecNumber evidence="4">3.2.1.22</ecNumber>
    </recommendedName>
    <alternativeName>
        <fullName evidence="4">Melibiase</fullName>
    </alternativeName>
</protein>
<evidence type="ECO:0000256" key="1">
    <source>
        <dbReference type="ARBA" id="ARBA00009743"/>
    </source>
</evidence>
<dbReference type="SUPFAM" id="SSF51445">
    <property type="entry name" value="(Trans)glycosidases"/>
    <property type="match status" value="1"/>
</dbReference>
<dbReference type="AlphaFoldDB" id="A0A438J5Y5"/>
<dbReference type="Gene3D" id="3.20.20.70">
    <property type="entry name" value="Aldolase class I"/>
    <property type="match status" value="1"/>
</dbReference>
<keyword evidence="2 4" id="KW-0378">Hydrolase</keyword>
<dbReference type="InterPro" id="IPR035992">
    <property type="entry name" value="Ricin_B-like_lectins"/>
</dbReference>
<proteinExistence type="inferred from homology"/>
<feature type="signal peptide" evidence="5">
    <location>
        <begin position="1"/>
        <end position="20"/>
    </location>
</feature>
<evidence type="ECO:0000256" key="5">
    <source>
        <dbReference type="SAM" id="SignalP"/>
    </source>
</evidence>
<dbReference type="PRINTS" id="PR00740">
    <property type="entry name" value="GLHYDRLASE27"/>
</dbReference>
<comment type="catalytic activity">
    <reaction evidence="4">
        <text>Hydrolysis of terminal, non-reducing alpha-D-galactose residues in alpha-D-galactosides, including galactose oligosaccharides, galactomannans and galactolipids.</text>
        <dbReference type="EC" id="3.2.1.22"/>
    </reaction>
</comment>
<dbReference type="InterPro" id="IPR013785">
    <property type="entry name" value="Aldolase_TIM"/>
</dbReference>
<dbReference type="Gene3D" id="2.60.40.1180">
    <property type="entry name" value="Golgi alpha-mannosidase II"/>
    <property type="match status" value="1"/>
</dbReference>
<keyword evidence="3 4" id="KW-0326">Glycosidase</keyword>
<dbReference type="PANTHER" id="PTHR11452">
    <property type="entry name" value="ALPHA-GALACTOSIDASE/ALPHA-N-ACETYLGALACTOSAMINIDASE"/>
    <property type="match status" value="1"/>
</dbReference>
<organism evidence="6 7">
    <name type="scientific">Vitis vinifera</name>
    <name type="common">Grape</name>
    <dbReference type="NCBI Taxonomy" id="29760"/>
    <lineage>
        <taxon>Eukaryota</taxon>
        <taxon>Viridiplantae</taxon>
        <taxon>Streptophyta</taxon>
        <taxon>Embryophyta</taxon>
        <taxon>Tracheophyta</taxon>
        <taxon>Spermatophyta</taxon>
        <taxon>Magnoliopsida</taxon>
        <taxon>eudicotyledons</taxon>
        <taxon>Gunneridae</taxon>
        <taxon>Pentapetalae</taxon>
        <taxon>rosids</taxon>
        <taxon>Vitales</taxon>
        <taxon>Vitaceae</taxon>
        <taxon>Viteae</taxon>
        <taxon>Vitis</taxon>
    </lineage>
</organism>
<dbReference type="GO" id="GO:0005975">
    <property type="term" value="P:carbohydrate metabolic process"/>
    <property type="evidence" value="ECO:0007669"/>
    <property type="project" value="InterPro"/>
</dbReference>
<name>A0A438J5Y5_VITVI</name>
<evidence type="ECO:0000256" key="4">
    <source>
        <dbReference type="RuleBase" id="RU361168"/>
    </source>
</evidence>
<sequence length="506" mass="56740">MNFAVLFIFFSLVCFQRLSAKTLSKNEGKHAWFPPRGWNSYDSFSWIISEEEFLKSAEIVSQRLRPFGYEYVVIDYLWYRRKVEGAYTDSLGFDVIDKWGRMAPDPGRWPSSNGGKGSLKWPRKYIAWGGVYEENGRQWTAKDIALTERACAWMPHVKHDCVFGDDFDLNEITVVSEVLKELDRPIMYSLSPGTRVTPAMAKEVNGLVNMYRITGDDWDTWEMDLSTANMIGAKGLLGKSWPDMDMLPLGTLTDPGSNEGPHRKCRLTIDEQRTQMTLWSMAKSPLMFGGDFPYVTGMNGPRTRKQILSQGIRTCLTKVDKSDTRVLGLTSCKDSKPNGWSIKTLDQDLAQICWNDKDAEIIYKQKYQGKHHLLATDGMELCWDTSPKGKPTSKEFNRGSFSPCKWDANQMWELNNNGTLLNSHSGLCATVNAVQDDAVSGGIRSWIATGRKDLAKALPGRNLKVGSCKGSEVWSGKDLGIIGGSVSMTVEMHGCALFVLKCISSS</sequence>
<feature type="chain" id="PRO_5019376385" description="Alpha-galactosidase" evidence="5">
    <location>
        <begin position="21"/>
        <end position="506"/>
    </location>
</feature>
<accession>A0A438J5Y5</accession>
<evidence type="ECO:0000256" key="2">
    <source>
        <dbReference type="ARBA" id="ARBA00022801"/>
    </source>
</evidence>
<evidence type="ECO:0000313" key="7">
    <source>
        <dbReference type="Proteomes" id="UP000288805"/>
    </source>
</evidence>
<dbReference type="EC" id="3.2.1.22" evidence="4"/>
<evidence type="ECO:0000256" key="3">
    <source>
        <dbReference type="ARBA" id="ARBA00023295"/>
    </source>
</evidence>
<dbReference type="EMBL" id="QGNW01000061">
    <property type="protein sequence ID" value="RVX04372.1"/>
    <property type="molecule type" value="Genomic_DNA"/>
</dbReference>
<dbReference type="InterPro" id="IPR017853">
    <property type="entry name" value="GH"/>
</dbReference>
<dbReference type="PANTHER" id="PTHR11452:SF42">
    <property type="entry name" value="ALPHA-GALACTOSIDASE"/>
    <property type="match status" value="1"/>
</dbReference>
<dbReference type="InterPro" id="IPR013780">
    <property type="entry name" value="Glyco_hydro_b"/>
</dbReference>
<dbReference type="Proteomes" id="UP000288805">
    <property type="component" value="Unassembled WGS sequence"/>
</dbReference>
<gene>
    <name evidence="6" type="ORF">CK203_018439</name>
</gene>
<dbReference type="SUPFAM" id="SSF50370">
    <property type="entry name" value="Ricin B-like lectins"/>
    <property type="match status" value="1"/>
</dbReference>
<dbReference type="GO" id="GO:0004557">
    <property type="term" value="F:alpha-galactosidase activity"/>
    <property type="evidence" value="ECO:0007669"/>
    <property type="project" value="UniProtKB-EC"/>
</dbReference>
<comment type="similarity">
    <text evidence="1 4">Belongs to the glycosyl hydrolase 27 family.</text>
</comment>
<keyword evidence="5" id="KW-0732">Signal</keyword>
<keyword evidence="4" id="KW-1015">Disulfide bond</keyword>
<dbReference type="PROSITE" id="PS50231">
    <property type="entry name" value="RICIN_B_LECTIN"/>
    <property type="match status" value="1"/>
</dbReference>
<dbReference type="InterPro" id="IPR002241">
    <property type="entry name" value="Glyco_hydro_27"/>
</dbReference>